<accession>A0A380PQ81</accession>
<protein>
    <submittedName>
        <fullName evidence="1">Uncharacterized protein</fullName>
    </submittedName>
</protein>
<dbReference type="EMBL" id="UHJA01000001">
    <property type="protein sequence ID" value="SUP75766.1"/>
    <property type="molecule type" value="Genomic_DNA"/>
</dbReference>
<sequence length="68" mass="7422">MELSVVTKQQAELKLTNDELLILNSALNEICNGISISEFDTRIGATREDVTLLLEKIGQTLDAMAISS</sequence>
<evidence type="ECO:0000313" key="1">
    <source>
        <dbReference type="EMBL" id="SUP75766.1"/>
    </source>
</evidence>
<reference evidence="1 2" key="1">
    <citation type="submission" date="2018-06" db="EMBL/GenBank/DDBJ databases">
        <authorList>
            <consortium name="Pathogen Informatics"/>
            <person name="Doyle S."/>
        </authorList>
    </citation>
    <scope>NUCLEOTIDE SEQUENCE [LARGE SCALE GENOMIC DNA]</scope>
    <source>
        <strain evidence="1 2">NCTC11470</strain>
    </source>
</reference>
<name>A0A380PQ81_YERFR</name>
<dbReference type="Proteomes" id="UP000254835">
    <property type="component" value="Unassembled WGS sequence"/>
</dbReference>
<dbReference type="RefSeq" id="WP_032912293.1">
    <property type="nucleotide sequence ID" value="NZ_CP023964.1"/>
</dbReference>
<dbReference type="OrthoDB" id="9135666at2"/>
<evidence type="ECO:0000313" key="2">
    <source>
        <dbReference type="Proteomes" id="UP000254835"/>
    </source>
</evidence>
<organism evidence="1 2">
    <name type="scientific">Yersinia frederiksenii</name>
    <dbReference type="NCBI Taxonomy" id="29484"/>
    <lineage>
        <taxon>Bacteria</taxon>
        <taxon>Pseudomonadati</taxon>
        <taxon>Pseudomonadota</taxon>
        <taxon>Gammaproteobacteria</taxon>
        <taxon>Enterobacterales</taxon>
        <taxon>Yersiniaceae</taxon>
        <taxon>Yersinia</taxon>
    </lineage>
</organism>
<dbReference type="GeneID" id="57907005"/>
<proteinExistence type="predicted"/>
<dbReference type="AlphaFoldDB" id="A0A380PQ81"/>
<gene>
    <name evidence="1" type="ORF">NCTC11470_00785</name>
</gene>